<name>A0A191VYF5_9CAUD</name>
<reference evidence="1 2" key="1">
    <citation type="journal article" date="2016" name="Curr. Microbiol.">
        <title>Characterization and Complete Genome Sequences of Three N4-Like Roseobacter Phages Isolated from the South China Sea.</title>
        <authorList>
            <person name="Li B."/>
            <person name="Zhang S."/>
            <person name="Long L."/>
            <person name="Huang S."/>
        </authorList>
    </citation>
    <scope>NUCLEOTIDE SEQUENCE [LARGE SCALE GENOMIC DNA]</scope>
</reference>
<accession>A0A191VYF5</accession>
<evidence type="ECO:0000313" key="2">
    <source>
        <dbReference type="Proteomes" id="UP000259976"/>
    </source>
</evidence>
<keyword evidence="2" id="KW-1185">Reference proteome</keyword>
<sequence>MPNILFASNSVSHFPGSLIGSPSWSWDDSRVPYSIHTLSLNPVSSPMFKGSETNETWVHFRMGANSWYVNNNENICEITDAEGNKLIGLSYHNRTSEGYHTYLTADGTQYSSVRYIPMRISHVRTYDIRILHNSLIARVEVYVNEILIDTIERNINDQMNVPRFLVLGGGYGNSGDMDSYYSEIIVADGDTRNARLDLIRPVATGVYGNWLGAVTTLADDDPTTGMTTVLPDQKQSTILSPYGGAQNISNIVQVTTSVRGINSPDQLDHFIRMSGVDYAFPERYDIPFEKTYQVSDWRLNPATSQPWEGSELTNIEFGFESKQSS</sequence>
<evidence type="ECO:0000313" key="1">
    <source>
        <dbReference type="EMBL" id="ANJ20740.1"/>
    </source>
</evidence>
<proteinExistence type="predicted"/>
<dbReference type="Proteomes" id="UP000259976">
    <property type="component" value="Segment"/>
</dbReference>
<organism evidence="1 2">
    <name type="scientific">Roseobacter phage RD-1410W1-01</name>
    <dbReference type="NCBI Taxonomy" id="1815984"/>
    <lineage>
        <taxon>Viruses</taxon>
        <taxon>Duplodnaviria</taxon>
        <taxon>Heunggongvirae</taxon>
        <taxon>Uroviricota</taxon>
        <taxon>Caudoviricetes</taxon>
        <taxon>Schitoviridae</taxon>
        <taxon>Rhodovirinae</taxon>
        <taxon>Aoqinvirus</taxon>
        <taxon>Aoqinvirus RD1410W101</taxon>
    </lineage>
</organism>
<dbReference type="EMBL" id="KU885989">
    <property type="protein sequence ID" value="ANJ20740.1"/>
    <property type="molecule type" value="Genomic_DNA"/>
</dbReference>
<protein>
    <submittedName>
        <fullName evidence="1">Virion protein</fullName>
    </submittedName>
</protein>
<gene>
    <name evidence="1" type="ORF">RDp01_gp06</name>
</gene>